<dbReference type="InterPro" id="IPR036372">
    <property type="entry name" value="BEACH_dom_sf"/>
</dbReference>
<dbReference type="InterPro" id="IPR015943">
    <property type="entry name" value="WD40/YVTN_repeat-like_dom_sf"/>
</dbReference>
<evidence type="ECO:0000313" key="4">
    <source>
        <dbReference type="Proteomes" id="UP000001542"/>
    </source>
</evidence>
<protein>
    <submittedName>
        <fullName evidence="3">Beige/BEACH domain containing protein</fullName>
    </submittedName>
</protein>
<dbReference type="eggNOG" id="KOG1786">
    <property type="taxonomic scope" value="Eukaryota"/>
</dbReference>
<dbReference type="Pfam" id="PF02138">
    <property type="entry name" value="Beach"/>
    <property type="match status" value="1"/>
</dbReference>
<gene>
    <name evidence="3" type="ORF">TVAG_551880</name>
</gene>
<dbReference type="SUPFAM" id="SSF50729">
    <property type="entry name" value="PH domain-like"/>
    <property type="match status" value="1"/>
</dbReference>
<evidence type="ECO:0000259" key="1">
    <source>
        <dbReference type="PROSITE" id="PS50197"/>
    </source>
</evidence>
<dbReference type="OrthoDB" id="26681at2759"/>
<dbReference type="VEuPathDB" id="TrichDB:TVAGG3_0819110"/>
<dbReference type="PROSITE" id="PS50197">
    <property type="entry name" value="BEACH"/>
    <property type="match status" value="1"/>
</dbReference>
<dbReference type="PANTHER" id="PTHR13743:SF123">
    <property type="entry name" value="PROTEIN FAN"/>
    <property type="match status" value="1"/>
</dbReference>
<dbReference type="Gene3D" id="2.130.10.10">
    <property type="entry name" value="YVTN repeat-like/Quinoprotein amine dehydrogenase"/>
    <property type="match status" value="1"/>
</dbReference>
<dbReference type="SUPFAM" id="SSF50978">
    <property type="entry name" value="WD40 repeat-like"/>
    <property type="match status" value="1"/>
</dbReference>
<reference evidence="3" key="2">
    <citation type="journal article" date="2007" name="Science">
        <title>Draft genome sequence of the sexually transmitted pathogen Trichomonas vaginalis.</title>
        <authorList>
            <person name="Carlton J.M."/>
            <person name="Hirt R.P."/>
            <person name="Silva J.C."/>
            <person name="Delcher A.L."/>
            <person name="Schatz M."/>
            <person name="Zhao Q."/>
            <person name="Wortman J.R."/>
            <person name="Bidwell S.L."/>
            <person name="Alsmark U.C.M."/>
            <person name="Besteiro S."/>
            <person name="Sicheritz-Ponten T."/>
            <person name="Noel C.J."/>
            <person name="Dacks J.B."/>
            <person name="Foster P.G."/>
            <person name="Simillion C."/>
            <person name="Van de Peer Y."/>
            <person name="Miranda-Saavedra D."/>
            <person name="Barton G.J."/>
            <person name="Westrop G.D."/>
            <person name="Mueller S."/>
            <person name="Dessi D."/>
            <person name="Fiori P.L."/>
            <person name="Ren Q."/>
            <person name="Paulsen I."/>
            <person name="Zhang H."/>
            <person name="Bastida-Corcuera F.D."/>
            <person name="Simoes-Barbosa A."/>
            <person name="Brown M.T."/>
            <person name="Hayes R.D."/>
            <person name="Mukherjee M."/>
            <person name="Okumura C.Y."/>
            <person name="Schneider R."/>
            <person name="Smith A.J."/>
            <person name="Vanacova S."/>
            <person name="Villalvazo M."/>
            <person name="Haas B.J."/>
            <person name="Pertea M."/>
            <person name="Feldblyum T.V."/>
            <person name="Utterback T.R."/>
            <person name="Shu C.L."/>
            <person name="Osoegawa K."/>
            <person name="de Jong P.J."/>
            <person name="Hrdy I."/>
            <person name="Horvathova L."/>
            <person name="Zubacova Z."/>
            <person name="Dolezal P."/>
            <person name="Malik S.B."/>
            <person name="Logsdon J.M. Jr."/>
            <person name="Henze K."/>
            <person name="Gupta A."/>
            <person name="Wang C.C."/>
            <person name="Dunne R.L."/>
            <person name="Upcroft J.A."/>
            <person name="Upcroft P."/>
            <person name="White O."/>
            <person name="Salzberg S.L."/>
            <person name="Tang P."/>
            <person name="Chiu C.-H."/>
            <person name="Lee Y.-S."/>
            <person name="Embley T.M."/>
            <person name="Coombs G.H."/>
            <person name="Mottram J.C."/>
            <person name="Tachezy J."/>
            <person name="Fraser-Liggett C.M."/>
            <person name="Johnson P.J."/>
        </authorList>
    </citation>
    <scope>NUCLEOTIDE SEQUENCE [LARGE SCALE GENOMIC DNA]</scope>
    <source>
        <strain evidence="3">G3</strain>
    </source>
</reference>
<sequence>MRKLSLKLGGQGGLKLVSRLMDPEEIKTFRKIVQELPATSSPLPAGDYMLEKVIPKHGTDLTKYQLDDDMRKLVAMYTSLFFSVQGKVEEMKKVIDFMSKAVIITATQQPTFESYVSIVIKILEMNNEEISLYAVDFVHLALIADTLAPLLFGGTNISKIWLNTFVTNKNTNSVFGSLVLEVVSNIKFLNPEYFNELIKVSYEYITKQDQEFVNLTQAIEFIAYVTCNYDCTNYLVQIMPKILALSPKLTSMNCFASFLKAPVLIPAVTWTPLSEICASKDATASTHISALHAIIKTKLIPPPDSFSFESFTKSIKDFSQQDIENLFSIIHQCDYVTKSNFIAACLPLEQTCCNEEYLSHLVTDTQWDQHIGLVLNSIIVNVDTHTLKNYLETKPDYFAMCNAACNQIYSDCVASVAVLMKFIELTRIDCELVSSLLSKLLDRANVAITIPQVVLELTKDIPDFTLNCFANAARRIHLFNKEFFKQDYIPCLKNIATTRAGLGLISALAIDGPVQEIDDFVSNNWNLFEKWSENDLKNLMYGVPPGSDTVGFIRIPSIIPHLKITEARNPFDKIMLARNMVNPTKDEMKLFISQGFNGEQMKQIMHDPELLLIATSTSEPQKGTIVFHPAARDPSLTTLCAPIFSFWMFPYEITMKTVIFSYNNLLVEMNPEGLIVFGGNPVKYDMKRWNLITIINDSKALSVYLNGQFAGQSKSIMPKYIIFGGPNTTSIWLMSSSLITDDLGVSKEHHMNRILEEGPNVQYLSNMRISAGAKIVNYEGFIRHFDGLGGPQFIFNELLNCKEDEVERFETGLKVAFNMMKLGIFKKIHFYRFMKYLLFRRDEMYTPSVENIIFDGITDKGVVDIASAFSIYTDYRLLVSQKINFVFVHRLIEHVDNSPEMGLFLSYLIDIFSFFLLSNEAQEHCLSLIEIFVQKFPILLQKIALVMISIPHIETDDVTPLYQEGSLEIQRKFYKMLTMKSDTFYEIFGSKQAFQLASLLNTELCLSLLDFISQICISKYDYFNLAEFKKLKYIFRDEAKDKRVWLILFTLFTQSKHDTITEYKNEQVRRIEIISFILNSMRNIINKENDALCTEIIETFSQICSNSNLTLTNYAKKVSVLVSLGYNERELTPLKYTLIRIDENVKVKRKLTSKIRASFDNFVDVRMLQFKDQLKYFDRFLFNETVDYLSAKPLIVDNSNFVEPPQKNLPENLKEIFDLESTLQISRLAAKVIFQSALAGEDKLKKALICLLINGADVSQEIQIEMQHKIIYEFLALNLQQIPTDVRFVFYHFLICRIIEGWWTDCIDEIYALLSIHIQNETNNEIIGAFVVTILSQAPNDEMKLSIARKMVNSSMFKVIVNNSKILSSFISIIVTREISEKQEAQDLYKLIASLLSESELTNLFSQGKAIEWLDSKPTIPLTFQDYFKDIYADATANSIYIQKERQFVTKKSSQSKRYLSILFSTNHVCFIRRAFRFQFFIHYNFSSQAVNYAVDLLFKNAKCQELAQMNYDKSMFLQAPSPFVPPLKLMPLIINYEAQFTKSARKVASPMSIHKQPFVAKADFIMQSAMAAKVYDGWNLPSFVPFGINLMIELMYKPTEKIFACAMLNNPESLPCIGVISSENLYIITNASMSNQGEVIMNDIGDQICHSSLIESLPFGIMAKTTLFFNHSVIHINYKDICYTIPRKFIHEDTALDIYTYQGNSFSLVLSENVRRTISSKVTFAKHESQRGPLWAIKLFAEKPQTISELWSNGEISTFDYLLYLNAVGLRSFNDYSQYPVLPWVISDYKNDNGYDKLRDLKKPLGMIGEQRAEKFKQMYIETGERYFYGTHYSYPATVLYYMMRCEPYTIYNVSLHNGFDHKDRLFININETWNSASAGNQADLKELIPQFFCCFEYLTNQNNLPLTTRTDGTDLCNVVLPKWASSPLEFMVISRRVLECPSVQMMLNDWIDLIFGYKETGQAAIDACNVFHPLSYEYQPLQFTDDQREMKAQVDAINNFGQCPHQVFEEPSIKFNSKNLSDLSNSEFSVFGLKSMDVKNAESLIYYDMDLIAAPKLEHFMFGNYIKILGKCFDFNKEIILEDSNFNIQCSNISKDHLFLVTGSENGVVTTYILRENSLSKLNTTPLFTKIHFLTVSSHLSIICVSTKDFVMTIDLSSGIPMRKYNISGVKQIVIDETSFLIYVATENSVIVFTQNLEKLIESETKGLTCINSNDSILWTSTPFFVSGHENGDVLIWNLDLIKNKLISNVLFNTNEIAVSALTVFGKGKCCAAVNAQGGLFACVSNDVQKQLLKSNLFEFCPCCKSKLNELTICPKCGLPVCQSCITESGCAKCVAKLSIDEHIQSQ</sequence>
<dbReference type="VEuPathDB" id="TrichDB:TVAG_551880"/>
<evidence type="ECO:0000259" key="2">
    <source>
        <dbReference type="PROSITE" id="PS51783"/>
    </source>
</evidence>
<keyword evidence="4" id="KW-1185">Reference proteome</keyword>
<dbReference type="InParanoid" id="A2FX25"/>
<dbReference type="PANTHER" id="PTHR13743">
    <property type="entry name" value="BEIGE/BEACH-RELATED"/>
    <property type="match status" value="1"/>
</dbReference>
<dbReference type="RefSeq" id="XP_001303477.1">
    <property type="nucleotide sequence ID" value="XM_001303476.1"/>
</dbReference>
<dbReference type="InterPro" id="IPR023362">
    <property type="entry name" value="PH-BEACH_dom"/>
</dbReference>
<dbReference type="Proteomes" id="UP000001542">
    <property type="component" value="Unassembled WGS sequence"/>
</dbReference>
<dbReference type="Gene3D" id="1.10.1540.10">
    <property type="entry name" value="BEACH domain"/>
    <property type="match status" value="1"/>
</dbReference>
<dbReference type="InterPro" id="IPR036322">
    <property type="entry name" value="WD40_repeat_dom_sf"/>
</dbReference>
<feature type="domain" description="BEACH" evidence="1">
    <location>
        <begin position="1737"/>
        <end position="2017"/>
    </location>
</feature>
<accession>A2FX25</accession>
<dbReference type="STRING" id="5722.A2FX25"/>
<dbReference type="CDD" id="cd06071">
    <property type="entry name" value="Beach"/>
    <property type="match status" value="1"/>
</dbReference>
<name>A2FX25_TRIV3</name>
<dbReference type="InterPro" id="IPR050865">
    <property type="entry name" value="BEACH_Domain"/>
</dbReference>
<dbReference type="SUPFAM" id="SSF81837">
    <property type="entry name" value="BEACH domain"/>
    <property type="match status" value="1"/>
</dbReference>
<dbReference type="EMBL" id="DS114099">
    <property type="protein sequence ID" value="EAX90547.1"/>
    <property type="molecule type" value="Genomic_DNA"/>
</dbReference>
<dbReference type="SMART" id="SM01026">
    <property type="entry name" value="Beach"/>
    <property type="match status" value="1"/>
</dbReference>
<dbReference type="SMR" id="A2FX25"/>
<dbReference type="PROSITE" id="PS51783">
    <property type="entry name" value="PH_BEACH"/>
    <property type="match status" value="1"/>
</dbReference>
<evidence type="ECO:0000313" key="3">
    <source>
        <dbReference type="EMBL" id="EAX90547.1"/>
    </source>
</evidence>
<dbReference type="InterPro" id="IPR000409">
    <property type="entry name" value="BEACH_dom"/>
</dbReference>
<feature type="domain" description="BEACH-type PH" evidence="2">
    <location>
        <begin position="1595"/>
        <end position="1724"/>
    </location>
</feature>
<organism evidence="3 4">
    <name type="scientific">Trichomonas vaginalis (strain ATCC PRA-98 / G3)</name>
    <dbReference type="NCBI Taxonomy" id="412133"/>
    <lineage>
        <taxon>Eukaryota</taxon>
        <taxon>Metamonada</taxon>
        <taxon>Parabasalia</taxon>
        <taxon>Trichomonadida</taxon>
        <taxon>Trichomonadidae</taxon>
        <taxon>Trichomonas</taxon>
    </lineage>
</organism>
<dbReference type="KEGG" id="tva:4748233"/>
<reference evidence="3" key="1">
    <citation type="submission" date="2006-10" db="EMBL/GenBank/DDBJ databases">
        <authorList>
            <person name="Amadeo P."/>
            <person name="Zhao Q."/>
            <person name="Wortman J."/>
            <person name="Fraser-Liggett C."/>
            <person name="Carlton J."/>
        </authorList>
    </citation>
    <scope>NUCLEOTIDE SEQUENCE</scope>
    <source>
        <strain evidence="3">G3</strain>
    </source>
</reference>
<proteinExistence type="predicted"/>